<dbReference type="EMBL" id="VDES01000001">
    <property type="protein sequence ID" value="MBA1373155.1"/>
    <property type="molecule type" value="Genomic_DNA"/>
</dbReference>
<dbReference type="PANTHER" id="PTHR33991:SF1">
    <property type="entry name" value="DNA REPAIR PROTEIN RECO"/>
    <property type="match status" value="1"/>
</dbReference>
<dbReference type="PANTHER" id="PTHR33991">
    <property type="entry name" value="DNA REPAIR PROTEIN RECO"/>
    <property type="match status" value="1"/>
</dbReference>
<dbReference type="Gene3D" id="2.40.50.140">
    <property type="entry name" value="Nucleic acid-binding proteins"/>
    <property type="match status" value="1"/>
</dbReference>
<gene>
    <name evidence="7 9" type="primary">recO</name>
    <name evidence="9" type="ORF">FG486_02290</name>
</gene>
<dbReference type="InterPro" id="IPR042242">
    <property type="entry name" value="RecO_C"/>
</dbReference>
<sequence>MPVIRTPAIICTVRRHGEHGAVVRLFTPDHGLQSGYVRGGRSTALRPVLMPANLVTAELRSRVNDQLAGLTVELAESRAPFYSEPLAAAAFEWVTLLTATVAPEDQPFPRLYAALAALLDLVCAAPSARWWLRAMVRYEALLLAELGFGLDLERCAVTGERADLAYVSPRTGRAVSVHAAGVYAEKLLVLPAFLTGEEEPDWEQLMQGFALTGHFIERQFFTDRRADALAARAMLIDRVRRMAG</sequence>
<dbReference type="AlphaFoldDB" id="A0A7V8RBI8"/>
<evidence type="ECO:0000313" key="10">
    <source>
        <dbReference type="Proteomes" id="UP000589292"/>
    </source>
</evidence>
<dbReference type="Gene3D" id="1.20.1440.120">
    <property type="entry name" value="Recombination protein O, C-terminal domain"/>
    <property type="match status" value="1"/>
</dbReference>
<keyword evidence="4 7" id="KW-0233">DNA recombination</keyword>
<evidence type="ECO:0000313" key="9">
    <source>
        <dbReference type="EMBL" id="MBA1373155.1"/>
    </source>
</evidence>
<dbReference type="Proteomes" id="UP000589292">
    <property type="component" value="Unassembled WGS sequence"/>
</dbReference>
<evidence type="ECO:0000256" key="1">
    <source>
        <dbReference type="ARBA" id="ARBA00007452"/>
    </source>
</evidence>
<evidence type="ECO:0000256" key="7">
    <source>
        <dbReference type="HAMAP-Rule" id="MF_00201"/>
    </source>
</evidence>
<proteinExistence type="inferred from homology"/>
<dbReference type="Pfam" id="PF11967">
    <property type="entry name" value="RecO_N"/>
    <property type="match status" value="1"/>
</dbReference>
<dbReference type="SUPFAM" id="SSF57863">
    <property type="entry name" value="ArfGap/RecO-like zinc finger"/>
    <property type="match status" value="1"/>
</dbReference>
<keyword evidence="3 7" id="KW-0227">DNA damage</keyword>
<comment type="function">
    <text evidence="7">Involved in DNA repair and RecF pathway recombination.</text>
</comment>
<evidence type="ECO:0000256" key="4">
    <source>
        <dbReference type="ARBA" id="ARBA00023172"/>
    </source>
</evidence>
<dbReference type="GO" id="GO:0006310">
    <property type="term" value="P:DNA recombination"/>
    <property type="evidence" value="ECO:0007669"/>
    <property type="project" value="UniProtKB-UniRule"/>
</dbReference>
<evidence type="ECO:0000259" key="8">
    <source>
        <dbReference type="Pfam" id="PF11967"/>
    </source>
</evidence>
<accession>A0A7V8RBI8</accession>
<keyword evidence="10" id="KW-1185">Reference proteome</keyword>
<dbReference type="SUPFAM" id="SSF50249">
    <property type="entry name" value="Nucleic acid-binding proteins"/>
    <property type="match status" value="1"/>
</dbReference>
<dbReference type="NCBIfam" id="TIGR00613">
    <property type="entry name" value="reco"/>
    <property type="match status" value="1"/>
</dbReference>
<keyword evidence="5 7" id="KW-0234">DNA repair</keyword>
<organism evidence="9 10">
    <name type="scientific">Sphingomonas ursincola</name>
    <dbReference type="NCBI Taxonomy" id="56361"/>
    <lineage>
        <taxon>Bacteria</taxon>
        <taxon>Pseudomonadati</taxon>
        <taxon>Pseudomonadota</taxon>
        <taxon>Alphaproteobacteria</taxon>
        <taxon>Sphingomonadales</taxon>
        <taxon>Sphingomonadaceae</taxon>
        <taxon>Sphingomonas</taxon>
    </lineage>
</organism>
<comment type="caution">
    <text evidence="9">The sequence shown here is derived from an EMBL/GenBank/DDBJ whole genome shotgun (WGS) entry which is preliminary data.</text>
</comment>
<dbReference type="InterPro" id="IPR003717">
    <property type="entry name" value="RecO"/>
</dbReference>
<protein>
    <recommendedName>
        <fullName evidence="2 7">DNA repair protein RecO</fullName>
    </recommendedName>
    <alternativeName>
        <fullName evidence="6 7">Recombination protein O</fullName>
    </alternativeName>
</protein>
<dbReference type="GO" id="GO:0043590">
    <property type="term" value="C:bacterial nucleoid"/>
    <property type="evidence" value="ECO:0007669"/>
    <property type="project" value="TreeGrafter"/>
</dbReference>
<evidence type="ECO:0000256" key="6">
    <source>
        <dbReference type="ARBA" id="ARBA00033409"/>
    </source>
</evidence>
<dbReference type="RefSeq" id="WP_066274364.1">
    <property type="nucleotide sequence ID" value="NZ_BAAAGB010000002.1"/>
</dbReference>
<evidence type="ECO:0000256" key="5">
    <source>
        <dbReference type="ARBA" id="ARBA00023204"/>
    </source>
</evidence>
<feature type="domain" description="DNA replication/recombination mediator RecO N-terminal" evidence="8">
    <location>
        <begin position="1"/>
        <end position="77"/>
    </location>
</feature>
<evidence type="ECO:0000256" key="3">
    <source>
        <dbReference type="ARBA" id="ARBA00022763"/>
    </source>
</evidence>
<dbReference type="InterPro" id="IPR022572">
    <property type="entry name" value="DNA_rep/recomb_RecO_N"/>
</dbReference>
<dbReference type="InterPro" id="IPR012340">
    <property type="entry name" value="NA-bd_OB-fold"/>
</dbReference>
<evidence type="ECO:0000256" key="2">
    <source>
        <dbReference type="ARBA" id="ARBA00021310"/>
    </source>
</evidence>
<dbReference type="GO" id="GO:0006302">
    <property type="term" value="P:double-strand break repair"/>
    <property type="evidence" value="ECO:0007669"/>
    <property type="project" value="TreeGrafter"/>
</dbReference>
<dbReference type="HAMAP" id="MF_00201">
    <property type="entry name" value="RecO"/>
    <property type="match status" value="1"/>
</dbReference>
<reference evidence="9 10" key="1">
    <citation type="journal article" date="1994" name="Int. J. Syst. Bacteriol.">
        <title>Phylogenetic positions of novel aerobic, bacteriochlorophyll a-containing bacteria and description of Roseococcus thiosulfatophilus gen. nov., sp. nov., Erythromicrobium ramosum gen. nov., sp. nov., and Erythrobacter litoralis sp. nov.</title>
        <authorList>
            <person name="Yurkov V."/>
            <person name="Stackebrandt E."/>
            <person name="Holmes A."/>
            <person name="Fuerst J.A."/>
            <person name="Hugenholtz P."/>
            <person name="Golecki J."/>
            <person name="Gad'on N."/>
            <person name="Gorlenko V.M."/>
            <person name="Kompantseva E.I."/>
            <person name="Drews G."/>
        </authorList>
    </citation>
    <scope>NUCLEOTIDE SEQUENCE [LARGE SCALE GENOMIC DNA]</scope>
    <source>
        <strain evidence="9 10">KR-99</strain>
    </source>
</reference>
<dbReference type="InterPro" id="IPR037278">
    <property type="entry name" value="ARFGAP/RecO"/>
</dbReference>
<name>A0A7V8RBI8_9SPHN</name>
<dbReference type="Pfam" id="PF02565">
    <property type="entry name" value="RecO_C"/>
    <property type="match status" value="1"/>
</dbReference>
<comment type="similarity">
    <text evidence="1 7">Belongs to the RecO family.</text>
</comment>